<proteinExistence type="predicted"/>
<organism evidence="2 3">
    <name type="scientific">Nitrosomonas nitrosa</name>
    <dbReference type="NCBI Taxonomy" id="52442"/>
    <lineage>
        <taxon>Bacteria</taxon>
        <taxon>Pseudomonadati</taxon>
        <taxon>Pseudomonadota</taxon>
        <taxon>Betaproteobacteria</taxon>
        <taxon>Nitrosomonadales</taxon>
        <taxon>Nitrosomonadaceae</taxon>
        <taxon>Nitrosomonas</taxon>
    </lineage>
</organism>
<dbReference type="EMBL" id="FOUF01000003">
    <property type="protein sequence ID" value="SFL98905.1"/>
    <property type="molecule type" value="Genomic_DNA"/>
</dbReference>
<evidence type="ECO:0000259" key="1">
    <source>
        <dbReference type="Pfam" id="PF10592"/>
    </source>
</evidence>
<sequence length="554" mass="63232">MKAEDLMYQNLKTIIAPFEEKERGESVAFLNWFLENIYRLDSVDADDAICDRPNDKGIDGIFVDHTQEEILVLQGKLKQRESTIGDSPLRELAGTMTQLADEKSVQALLDGGANEELKRLIVRNNIKVLISKGYKVIGVFVCNQSLDENGREFLRQDLSLRAYDRERIASEYIDIDVEGGISGKFTFDASYVSPMIIRTSDRATTYILPIQALELVKMAGIEDGTLFSQNVRQSLGNTKVNKALRDSVLSQSEHENFPLYHNGVNILCEKALLENEKLIINNYVVVNGAQSISTFKKSADKLSENLRVIAKIIQIKDQHLSRKITINSNNQNAIKPRDLKSTNEVQVRLREEFLRIENGKYELEIKRGQEQKEGSILITNEEAGRLLLAFDLMEPESCHQVYKLFDDKYADIFARPAVTAYRIIVLYLIMERIQKVAANIAYKPLSRYGLTRFFLMSVVAELVKSDEKASEYLKNPKMLFDTRKIDKFVEAIETILQSIIVDLNYEIEDLGDQFDYKGDLKSPKKIQELRNKLLRSYEKDVARNKADSLANLIS</sequence>
<reference evidence="2 3" key="1">
    <citation type="submission" date="2016-10" db="EMBL/GenBank/DDBJ databases">
        <authorList>
            <person name="de Groot N.N."/>
        </authorList>
    </citation>
    <scope>NUCLEOTIDE SEQUENCE [LARGE SCALE GENOMIC DNA]</scope>
    <source>
        <strain evidence="2 3">Nm146</strain>
    </source>
</reference>
<gene>
    <name evidence="2" type="ORF">SAMN05421880_103136</name>
</gene>
<feature type="domain" description="Abortive phage infection protein C-terminal" evidence="1">
    <location>
        <begin position="227"/>
        <end position="503"/>
    </location>
</feature>
<dbReference type="Proteomes" id="UP000199561">
    <property type="component" value="Unassembled WGS sequence"/>
</dbReference>
<dbReference type="InterPro" id="IPR018891">
    <property type="entry name" value="AIPR_C"/>
</dbReference>
<evidence type="ECO:0000313" key="3">
    <source>
        <dbReference type="Proteomes" id="UP000199561"/>
    </source>
</evidence>
<protein>
    <submittedName>
        <fullName evidence="2">AIPR protein</fullName>
    </submittedName>
</protein>
<dbReference type="Pfam" id="PF10592">
    <property type="entry name" value="AIPR"/>
    <property type="match status" value="1"/>
</dbReference>
<dbReference type="RefSeq" id="WP_090666369.1">
    <property type="nucleotide sequence ID" value="NZ_FOUF01000003.1"/>
</dbReference>
<accession>A0A1I4M778</accession>
<evidence type="ECO:0000313" key="2">
    <source>
        <dbReference type="EMBL" id="SFL98905.1"/>
    </source>
</evidence>
<keyword evidence="3" id="KW-1185">Reference proteome</keyword>
<dbReference type="STRING" id="52442.SAMN05421880_103136"/>
<name>A0A1I4M778_9PROT</name>
<dbReference type="AlphaFoldDB" id="A0A1I4M778"/>